<dbReference type="STRING" id="857293.CAAU_2696"/>
<evidence type="ECO:0008006" key="3">
    <source>
        <dbReference type="Google" id="ProtNLM"/>
    </source>
</evidence>
<comment type="caution">
    <text evidence="1">The sequence shown here is derived from an EMBL/GenBank/DDBJ whole genome shotgun (WGS) entry which is preliminary data.</text>
</comment>
<evidence type="ECO:0000313" key="2">
    <source>
        <dbReference type="Proteomes" id="UP000007652"/>
    </source>
</evidence>
<protein>
    <recommendedName>
        <fullName evidence="3">CRISPR type III-B/RAMP module-associated protein Cmr5</fullName>
    </recommendedName>
</protein>
<dbReference type="eggNOG" id="ENOG503307I">
    <property type="taxonomic scope" value="Bacteria"/>
</dbReference>
<name>I7J6V7_9CLOT</name>
<sequence length="111" mass="12898">MEKKQILQKVEEVRKTNFLNNKDIGSTNIKSLSAMVLNADCYEEIELFIKYKTGKGNGWEKTLPNSKQKFGDFIINKIREIKNASKDDKEAIKNISLFFGYLYWLKRGLEG</sequence>
<accession>I7J6V7</accession>
<dbReference type="AlphaFoldDB" id="I7J6V7"/>
<proteinExistence type="predicted"/>
<keyword evidence="2" id="KW-1185">Reference proteome</keyword>
<gene>
    <name evidence="1" type="ORF">CAAU_2696</name>
</gene>
<reference evidence="1 2" key="1">
    <citation type="journal article" date="2011" name="J. Bacteriol.">
        <title>Draft genome sequence of Caloramator australicus strain RC3T, a thermoanaerobe from the Great Artesian Basin of Australia.</title>
        <authorList>
            <person name="Ogg C.D."/>
            <person name="Patel B.K.C."/>
        </authorList>
    </citation>
    <scope>NUCLEOTIDE SEQUENCE [LARGE SCALE GENOMIC DNA]</scope>
    <source>
        <strain evidence="1 2">RC3</strain>
    </source>
</reference>
<dbReference type="EMBL" id="CAKP01000157">
    <property type="protein sequence ID" value="CCJ34779.1"/>
    <property type="molecule type" value="Genomic_DNA"/>
</dbReference>
<organism evidence="1 2">
    <name type="scientific">Caloramator australicus RC3</name>
    <dbReference type="NCBI Taxonomy" id="857293"/>
    <lineage>
        <taxon>Bacteria</taxon>
        <taxon>Bacillati</taxon>
        <taxon>Bacillota</taxon>
        <taxon>Clostridia</taxon>
        <taxon>Eubacteriales</taxon>
        <taxon>Clostridiaceae</taxon>
        <taxon>Caloramator</taxon>
    </lineage>
</organism>
<dbReference type="OrthoDB" id="2086942at2"/>
<dbReference type="Proteomes" id="UP000007652">
    <property type="component" value="Unassembled WGS sequence"/>
</dbReference>
<evidence type="ECO:0000313" key="1">
    <source>
        <dbReference type="EMBL" id="CCJ34779.1"/>
    </source>
</evidence>